<evidence type="ECO:0000313" key="2">
    <source>
        <dbReference type="EMBL" id="KAG2891449.1"/>
    </source>
</evidence>
<evidence type="ECO:0000313" key="1">
    <source>
        <dbReference type="EMBL" id="KAG2852124.1"/>
    </source>
</evidence>
<proteinExistence type="predicted"/>
<evidence type="ECO:0000313" key="4">
    <source>
        <dbReference type="Proteomes" id="UP000735874"/>
    </source>
</evidence>
<reference evidence="1" key="1">
    <citation type="submission" date="2018-10" db="EMBL/GenBank/DDBJ databases">
        <title>Effector identification in a new, highly contiguous assembly of the strawberry crown rot pathogen Phytophthora cactorum.</title>
        <authorList>
            <person name="Armitage A.D."/>
            <person name="Nellist C.F."/>
            <person name="Bates H."/>
            <person name="Vickerstaff R.J."/>
            <person name="Harrison R.J."/>
        </authorList>
    </citation>
    <scope>NUCLEOTIDE SEQUENCE</scope>
    <source>
        <strain evidence="1">15-7</strain>
        <strain evidence="2">4032</strain>
        <strain evidence="3">P415</strain>
    </source>
</reference>
<evidence type="ECO:0000313" key="3">
    <source>
        <dbReference type="EMBL" id="KAG2965931.1"/>
    </source>
</evidence>
<dbReference type="EMBL" id="RCMG01000561">
    <property type="protein sequence ID" value="KAG2852124.1"/>
    <property type="molecule type" value="Genomic_DNA"/>
</dbReference>
<dbReference type="EMBL" id="RCMI01001066">
    <property type="protein sequence ID" value="KAG2891449.1"/>
    <property type="molecule type" value="Genomic_DNA"/>
</dbReference>
<organism evidence="1 4">
    <name type="scientific">Phytophthora cactorum</name>
    <dbReference type="NCBI Taxonomy" id="29920"/>
    <lineage>
        <taxon>Eukaryota</taxon>
        <taxon>Sar</taxon>
        <taxon>Stramenopiles</taxon>
        <taxon>Oomycota</taxon>
        <taxon>Peronosporomycetes</taxon>
        <taxon>Peronosporales</taxon>
        <taxon>Peronosporaceae</taxon>
        <taxon>Phytophthora</taxon>
    </lineage>
</organism>
<dbReference type="EMBL" id="RCML01001061">
    <property type="protein sequence ID" value="KAG2965931.1"/>
    <property type="molecule type" value="Genomic_DNA"/>
</dbReference>
<dbReference type="Proteomes" id="UP000735874">
    <property type="component" value="Unassembled WGS sequence"/>
</dbReference>
<accession>A0A8T0YU91</accession>
<comment type="caution">
    <text evidence="1">The sequence shown here is derived from an EMBL/GenBank/DDBJ whole genome shotgun (WGS) entry which is preliminary data.</text>
</comment>
<gene>
    <name evidence="1" type="ORF">PC113_g15309</name>
    <name evidence="2" type="ORF">PC115_g19205</name>
    <name evidence="3" type="ORF">PC118_g19457</name>
</gene>
<name>A0A8T0YU91_9STRA</name>
<protein>
    <submittedName>
        <fullName evidence="1">Uncharacterized protein</fullName>
    </submittedName>
</protein>
<dbReference type="Proteomes" id="UP000697107">
    <property type="component" value="Unassembled WGS sequence"/>
</dbReference>
<dbReference type="Proteomes" id="UP000774804">
    <property type="component" value="Unassembled WGS sequence"/>
</dbReference>
<sequence length="69" mass="7969">MQMVVLLGKLQAVDGQAVARYFNESEWKMLRELDTRTNQRIHDGENNTGWQIVLRCPATHPRTPSAILY</sequence>
<dbReference type="AlphaFoldDB" id="A0A8T0YU91"/>